<keyword evidence="16" id="KW-1185">Reference proteome</keyword>
<dbReference type="InterPro" id="IPR011577">
    <property type="entry name" value="Cyt_b561_bac/Ni-Hgenase"/>
</dbReference>
<evidence type="ECO:0000313" key="15">
    <source>
        <dbReference type="EMBL" id="NGM20743.1"/>
    </source>
</evidence>
<dbReference type="GO" id="GO:0005886">
    <property type="term" value="C:plasma membrane"/>
    <property type="evidence" value="ECO:0007669"/>
    <property type="project" value="UniProtKB-SubCell"/>
</dbReference>
<feature type="domain" description="Cytochrome b561 bacterial/Ni-hydrogenase" evidence="14">
    <location>
        <begin position="13"/>
        <end position="179"/>
    </location>
</feature>
<reference evidence="15 16" key="2">
    <citation type="submission" date="2020-03" db="EMBL/GenBank/DDBJ databases">
        <title>Roseomonas stagni sp. nov., isolated from pond water in Japan.</title>
        <authorList>
            <person name="Furuhata K."/>
            <person name="Miyamoto H."/>
            <person name="Goto K."/>
        </authorList>
    </citation>
    <scope>NUCLEOTIDE SEQUENCE [LARGE SCALE GENOMIC DNA]</scope>
    <source>
        <strain evidence="15 16">PeD5</strain>
    </source>
</reference>
<dbReference type="InterPro" id="IPR052168">
    <property type="entry name" value="Cytochrome_b561_oxidase"/>
</dbReference>
<accession>A0A6M1LKA8</accession>
<dbReference type="PANTHER" id="PTHR30529:SF1">
    <property type="entry name" value="CYTOCHROME B561 HOMOLOG 2"/>
    <property type="match status" value="1"/>
</dbReference>
<dbReference type="Pfam" id="PF01292">
    <property type="entry name" value="Ni_hydr_CYTB"/>
    <property type="match status" value="1"/>
</dbReference>
<evidence type="ECO:0000256" key="11">
    <source>
        <dbReference type="ARBA" id="ARBA00023136"/>
    </source>
</evidence>
<evidence type="ECO:0000256" key="8">
    <source>
        <dbReference type="ARBA" id="ARBA00022982"/>
    </source>
</evidence>
<keyword evidence="5" id="KW-0349">Heme</keyword>
<evidence type="ECO:0000259" key="14">
    <source>
        <dbReference type="Pfam" id="PF01292"/>
    </source>
</evidence>
<evidence type="ECO:0000256" key="13">
    <source>
        <dbReference type="SAM" id="Phobius"/>
    </source>
</evidence>
<keyword evidence="4" id="KW-1003">Cell membrane</keyword>
<dbReference type="GO" id="GO:0020037">
    <property type="term" value="F:heme binding"/>
    <property type="evidence" value="ECO:0007669"/>
    <property type="project" value="TreeGrafter"/>
</dbReference>
<evidence type="ECO:0000256" key="10">
    <source>
        <dbReference type="ARBA" id="ARBA00023004"/>
    </source>
</evidence>
<keyword evidence="8" id="KW-0249">Electron transport</keyword>
<name>A0A6M1LKA8_9PROT</name>
<keyword evidence="10" id="KW-0408">Iron</keyword>
<comment type="subcellular location">
    <subcellularLocation>
        <location evidence="2">Cell membrane</location>
        <topology evidence="2">Multi-pass membrane protein</topology>
    </subcellularLocation>
</comment>
<evidence type="ECO:0000256" key="3">
    <source>
        <dbReference type="ARBA" id="ARBA00022448"/>
    </source>
</evidence>
<feature type="transmembrane region" description="Helical" evidence="13">
    <location>
        <begin position="147"/>
        <end position="168"/>
    </location>
</feature>
<keyword evidence="9 13" id="KW-1133">Transmembrane helix</keyword>
<gene>
    <name evidence="15" type="ORF">G3576_12030</name>
</gene>
<dbReference type="PANTHER" id="PTHR30529">
    <property type="entry name" value="CYTOCHROME B561"/>
    <property type="match status" value="1"/>
</dbReference>
<dbReference type="EMBL" id="JAAIKB010000004">
    <property type="protein sequence ID" value="NGM20743.1"/>
    <property type="molecule type" value="Genomic_DNA"/>
</dbReference>
<comment type="caution">
    <text evidence="15">The sequence shown here is derived from an EMBL/GenBank/DDBJ whole genome shotgun (WGS) entry which is preliminary data.</text>
</comment>
<protein>
    <submittedName>
        <fullName evidence="15">Cytochrome b</fullName>
    </submittedName>
</protein>
<dbReference type="AlphaFoldDB" id="A0A6M1LKA8"/>
<evidence type="ECO:0000256" key="1">
    <source>
        <dbReference type="ARBA" id="ARBA00001970"/>
    </source>
</evidence>
<proteinExistence type="inferred from homology"/>
<comment type="similarity">
    <text evidence="12">Belongs to the cytochrome b561 family.</text>
</comment>
<keyword evidence="11 13" id="KW-0472">Membrane</keyword>
<organism evidence="15 16">
    <name type="scientific">Falsiroseomonas algicola</name>
    <dbReference type="NCBI Taxonomy" id="2716930"/>
    <lineage>
        <taxon>Bacteria</taxon>
        <taxon>Pseudomonadati</taxon>
        <taxon>Pseudomonadota</taxon>
        <taxon>Alphaproteobacteria</taxon>
        <taxon>Acetobacterales</taxon>
        <taxon>Roseomonadaceae</taxon>
        <taxon>Falsiroseomonas</taxon>
    </lineage>
</organism>
<feature type="transmembrane region" description="Helical" evidence="13">
    <location>
        <begin position="91"/>
        <end position="111"/>
    </location>
</feature>
<comment type="cofactor">
    <cofactor evidence="1">
        <name>heme b</name>
        <dbReference type="ChEBI" id="CHEBI:60344"/>
    </cofactor>
</comment>
<dbReference type="GO" id="GO:0046872">
    <property type="term" value="F:metal ion binding"/>
    <property type="evidence" value="ECO:0007669"/>
    <property type="project" value="UniProtKB-KW"/>
</dbReference>
<dbReference type="Proteomes" id="UP000475385">
    <property type="component" value="Unassembled WGS sequence"/>
</dbReference>
<feature type="transmembrane region" description="Helical" evidence="13">
    <location>
        <begin position="20"/>
        <end position="38"/>
    </location>
</feature>
<dbReference type="RefSeq" id="WP_164694649.1">
    <property type="nucleotide sequence ID" value="NZ_JAAIKB010000004.1"/>
</dbReference>
<keyword evidence="6 13" id="KW-0812">Transmembrane</keyword>
<dbReference type="GO" id="GO:0009055">
    <property type="term" value="F:electron transfer activity"/>
    <property type="evidence" value="ECO:0007669"/>
    <property type="project" value="InterPro"/>
</dbReference>
<evidence type="ECO:0000256" key="2">
    <source>
        <dbReference type="ARBA" id="ARBA00004651"/>
    </source>
</evidence>
<evidence type="ECO:0000256" key="6">
    <source>
        <dbReference type="ARBA" id="ARBA00022692"/>
    </source>
</evidence>
<evidence type="ECO:0000256" key="7">
    <source>
        <dbReference type="ARBA" id="ARBA00022723"/>
    </source>
</evidence>
<evidence type="ECO:0000256" key="4">
    <source>
        <dbReference type="ARBA" id="ARBA00022475"/>
    </source>
</evidence>
<sequence length="187" mass="20066">MPAPTIEHTAPARHGAFTIALHWGAALVLVAAFGLGLAMDEWPRGPQRDMVMMIHYSLGTIVLATVLLRLLRRLLVPGIAVAGHSLTDRAASAVHALLYALMVAMPVTGALDRWARGRPLQLFGDNLIPAPFPIGGGRLWIEAHELMAWTLVALVAAHAGAALWHHVIQRDDVLRRMLPQGSGVTAG</sequence>
<dbReference type="SUPFAM" id="SSF81342">
    <property type="entry name" value="Transmembrane di-heme cytochromes"/>
    <property type="match status" value="1"/>
</dbReference>
<evidence type="ECO:0000313" key="16">
    <source>
        <dbReference type="Proteomes" id="UP000475385"/>
    </source>
</evidence>
<evidence type="ECO:0000256" key="5">
    <source>
        <dbReference type="ARBA" id="ARBA00022617"/>
    </source>
</evidence>
<reference evidence="15 16" key="1">
    <citation type="submission" date="2020-02" db="EMBL/GenBank/DDBJ databases">
        <authorList>
            <person name="Kim H.M."/>
            <person name="Jeon C.O."/>
        </authorList>
    </citation>
    <scope>NUCLEOTIDE SEQUENCE [LARGE SCALE GENOMIC DNA]</scope>
    <source>
        <strain evidence="15 16">PeD5</strain>
    </source>
</reference>
<evidence type="ECO:0000256" key="9">
    <source>
        <dbReference type="ARBA" id="ARBA00022989"/>
    </source>
</evidence>
<dbReference type="GO" id="GO:0022904">
    <property type="term" value="P:respiratory electron transport chain"/>
    <property type="evidence" value="ECO:0007669"/>
    <property type="project" value="InterPro"/>
</dbReference>
<evidence type="ECO:0000256" key="12">
    <source>
        <dbReference type="ARBA" id="ARBA00037975"/>
    </source>
</evidence>
<keyword evidence="7" id="KW-0479">Metal-binding</keyword>
<feature type="transmembrane region" description="Helical" evidence="13">
    <location>
        <begin position="50"/>
        <end position="71"/>
    </location>
</feature>
<dbReference type="InterPro" id="IPR016174">
    <property type="entry name" value="Di-haem_cyt_TM"/>
</dbReference>
<keyword evidence="3" id="KW-0813">Transport</keyword>